<evidence type="ECO:0000313" key="5">
    <source>
        <dbReference type="Proteomes" id="UP001159042"/>
    </source>
</evidence>
<evidence type="ECO:0000313" key="4">
    <source>
        <dbReference type="EMBL" id="KAJ8926084.1"/>
    </source>
</evidence>
<evidence type="ECO:0000256" key="1">
    <source>
        <dbReference type="ARBA" id="ARBA00010576"/>
    </source>
</evidence>
<feature type="compositionally biased region" description="Low complexity" evidence="2">
    <location>
        <begin position="195"/>
        <end position="205"/>
    </location>
</feature>
<evidence type="ECO:0000256" key="2">
    <source>
        <dbReference type="SAM" id="MobiDB-lite"/>
    </source>
</evidence>
<dbReference type="Pfam" id="PF14160">
    <property type="entry name" value="FAM110_C"/>
    <property type="match status" value="1"/>
</dbReference>
<dbReference type="InterPro" id="IPR025741">
    <property type="entry name" value="FAM110_C"/>
</dbReference>
<dbReference type="AlphaFoldDB" id="A0AAV8WHR1"/>
<organism evidence="4 5">
    <name type="scientific">Exocentrus adspersus</name>
    <dbReference type="NCBI Taxonomy" id="1586481"/>
    <lineage>
        <taxon>Eukaryota</taxon>
        <taxon>Metazoa</taxon>
        <taxon>Ecdysozoa</taxon>
        <taxon>Arthropoda</taxon>
        <taxon>Hexapoda</taxon>
        <taxon>Insecta</taxon>
        <taxon>Pterygota</taxon>
        <taxon>Neoptera</taxon>
        <taxon>Endopterygota</taxon>
        <taxon>Coleoptera</taxon>
        <taxon>Polyphaga</taxon>
        <taxon>Cucujiformia</taxon>
        <taxon>Chrysomeloidea</taxon>
        <taxon>Cerambycidae</taxon>
        <taxon>Lamiinae</taxon>
        <taxon>Acanthocinini</taxon>
        <taxon>Exocentrus</taxon>
    </lineage>
</organism>
<accession>A0AAV8WHR1</accession>
<name>A0AAV8WHR1_9CUCU</name>
<protein>
    <recommendedName>
        <fullName evidence="3">Centrosome-associated FAM110 C-terminal domain-containing protein</fullName>
    </recommendedName>
</protein>
<reference evidence="4 5" key="1">
    <citation type="journal article" date="2023" name="Insect Mol. Biol.">
        <title>Genome sequencing provides insights into the evolution of gene families encoding plant cell wall-degrading enzymes in longhorned beetles.</title>
        <authorList>
            <person name="Shin N.R."/>
            <person name="Okamura Y."/>
            <person name="Kirsch R."/>
            <person name="Pauchet Y."/>
        </authorList>
    </citation>
    <scope>NUCLEOTIDE SEQUENCE [LARGE SCALE GENOMIC DNA]</scope>
    <source>
        <strain evidence="4">EAD_L_NR</strain>
    </source>
</reference>
<dbReference type="PANTHER" id="PTHR14758:SF1">
    <property type="entry name" value="CENTROSOME-ASSOCIATED FAM110 C-TERMINAL DOMAIN-CONTAINING PROTEIN"/>
    <property type="match status" value="1"/>
</dbReference>
<feature type="domain" description="Centrosome-associated FAM110 C-terminal" evidence="3">
    <location>
        <begin position="240"/>
        <end position="338"/>
    </location>
</feature>
<sequence length="342" mass="38447">MATTATYSMLAAKSKSMRSKRKSAVELLAESKPFYVKSEIVRDTTQALPSRPHSNFVPCPTYNRSKSINVTARPPITLPQYMAVSPSRSLPPLTHRRSVHSGNSDMLQNKLRQLLVCDSAEELCVEQMAPLSPPAEYAQRCHKSLPDLHCRGEPSSNKSSNKSLSNRDSGGSSGHYTQRSEPAPPPRQETRRDSGSSTQHSGGSSYYCCQEPDCRARQVYPPPSTFKRQKCLRYKRDRPILRSKSDISDRYWRPPEPPTSHLQQFFEHLGLTSDSYEEMLSNTSSSTSPVFFSDVSTVDSSRPTDSADYCPSTYRSSEPPSIVERNARIIKWLCNCRKLQLT</sequence>
<evidence type="ECO:0000259" key="3">
    <source>
        <dbReference type="Pfam" id="PF14160"/>
    </source>
</evidence>
<keyword evidence="5" id="KW-1185">Reference proteome</keyword>
<dbReference type="PANTHER" id="PTHR14758">
    <property type="entry name" value="AGAP005440-PA"/>
    <property type="match status" value="1"/>
</dbReference>
<feature type="region of interest" description="Disordered" evidence="2">
    <location>
        <begin position="294"/>
        <end position="313"/>
    </location>
</feature>
<gene>
    <name evidence="4" type="ORF">NQ315_009940</name>
</gene>
<comment type="similarity">
    <text evidence="1">Belongs to the FAM110 family.</text>
</comment>
<feature type="compositionally biased region" description="Polar residues" evidence="2">
    <location>
        <begin position="167"/>
        <end position="180"/>
    </location>
</feature>
<feature type="compositionally biased region" description="Low complexity" evidence="2">
    <location>
        <begin position="155"/>
        <end position="166"/>
    </location>
</feature>
<proteinExistence type="inferred from homology"/>
<dbReference type="EMBL" id="JANEYG010000001">
    <property type="protein sequence ID" value="KAJ8926084.1"/>
    <property type="molecule type" value="Genomic_DNA"/>
</dbReference>
<dbReference type="InterPro" id="IPR025740">
    <property type="entry name" value="FAM110"/>
</dbReference>
<comment type="caution">
    <text evidence="4">The sequence shown here is derived from an EMBL/GenBank/DDBJ whole genome shotgun (WGS) entry which is preliminary data.</text>
</comment>
<dbReference type="Proteomes" id="UP001159042">
    <property type="component" value="Unassembled WGS sequence"/>
</dbReference>
<feature type="region of interest" description="Disordered" evidence="2">
    <location>
        <begin position="147"/>
        <end position="205"/>
    </location>
</feature>